<keyword evidence="1" id="KW-0472">Membrane</keyword>
<dbReference type="EMBL" id="JBHFXX010000004">
    <property type="protein sequence ID" value="MFB3800213.1"/>
    <property type="molecule type" value="Genomic_DNA"/>
</dbReference>
<feature type="transmembrane region" description="Helical" evidence="1">
    <location>
        <begin position="38"/>
        <end position="61"/>
    </location>
</feature>
<dbReference type="Proteomes" id="UP001577047">
    <property type="component" value="Unassembled WGS sequence"/>
</dbReference>
<feature type="transmembrane region" description="Helical" evidence="1">
    <location>
        <begin position="12"/>
        <end position="32"/>
    </location>
</feature>
<evidence type="ECO:0000313" key="2">
    <source>
        <dbReference type="EMBL" id="MFB3800213.1"/>
    </source>
</evidence>
<evidence type="ECO:0000313" key="3">
    <source>
        <dbReference type="Proteomes" id="UP001577047"/>
    </source>
</evidence>
<protein>
    <submittedName>
        <fullName evidence="2">Uncharacterized protein</fullName>
    </submittedName>
</protein>
<comment type="caution">
    <text evidence="2">The sequence shown here is derived from an EMBL/GenBank/DDBJ whole genome shotgun (WGS) entry which is preliminary data.</text>
</comment>
<proteinExistence type="predicted"/>
<keyword evidence="1" id="KW-1133">Transmembrane helix</keyword>
<sequence>MNSTEQMSPLTIIAIFSGIIEASALASLPFLSESSQSIYTWFLVGFPFFLTVLFFLTLNFNHESLYTPDKRAVDDEEPLYADTQAPMTIALSGPGAHKNIETHVLNALDRPPGRECRWIFYNLECRSRILLSIRALEKGDKIDL</sequence>
<evidence type="ECO:0000256" key="1">
    <source>
        <dbReference type="SAM" id="Phobius"/>
    </source>
</evidence>
<name>A0ABV4Z6E5_9PSED</name>
<organism evidence="2 3">
    <name type="scientific">Pseudomonas boreofloridensis</name>
    <dbReference type="NCBI Taxonomy" id="3064348"/>
    <lineage>
        <taxon>Bacteria</taxon>
        <taxon>Pseudomonadati</taxon>
        <taxon>Pseudomonadota</taxon>
        <taxon>Gammaproteobacteria</taxon>
        <taxon>Pseudomonadales</taxon>
        <taxon>Pseudomonadaceae</taxon>
        <taxon>Pseudomonas</taxon>
    </lineage>
</organism>
<accession>A0ABV4Z6E5</accession>
<keyword evidence="1" id="KW-0812">Transmembrane</keyword>
<keyword evidence="3" id="KW-1185">Reference proteome</keyword>
<dbReference type="RefSeq" id="WP_304484016.1">
    <property type="nucleotide sequence ID" value="NZ_JAUQOQ010000005.1"/>
</dbReference>
<reference evidence="2 3" key="1">
    <citation type="submission" date="2024-09" db="EMBL/GenBank/DDBJ databases">
        <authorList>
            <person name="Fullem K."/>
        </authorList>
    </citation>
    <scope>NUCLEOTIDE SEQUENCE [LARGE SCALE GENOMIC DNA]</scope>
    <source>
        <strain evidence="3">K1(2024)</strain>
    </source>
</reference>
<gene>
    <name evidence="2" type="ORF">ACE1YR_07135</name>
</gene>